<dbReference type="GO" id="GO:0004301">
    <property type="term" value="F:epoxide hydrolase activity"/>
    <property type="evidence" value="ECO:0007669"/>
    <property type="project" value="TreeGrafter"/>
</dbReference>
<comment type="similarity">
    <text evidence="1">Belongs to the peptidase S33 family.</text>
</comment>
<keyword evidence="2 5" id="KW-0378">Hydrolase</keyword>
<feature type="active site" description="Proton donor" evidence="3">
    <location>
        <position position="344"/>
    </location>
</feature>
<evidence type="ECO:0000313" key="6">
    <source>
        <dbReference type="Proteomes" id="UP001303115"/>
    </source>
</evidence>
<gene>
    <name evidence="5" type="ORF">C8A01DRAFT_18157</name>
</gene>
<dbReference type="EMBL" id="MU854454">
    <property type="protein sequence ID" value="KAK4035145.1"/>
    <property type="molecule type" value="Genomic_DNA"/>
</dbReference>
<dbReference type="InterPro" id="IPR016292">
    <property type="entry name" value="Epoxide_hydrolase"/>
</dbReference>
<evidence type="ECO:0000313" key="5">
    <source>
        <dbReference type="EMBL" id="KAK4035145.1"/>
    </source>
</evidence>
<dbReference type="PRINTS" id="PR00412">
    <property type="entry name" value="EPOXHYDRLASE"/>
</dbReference>
<protein>
    <submittedName>
        <fullName evidence="5">Epoxide hydrolase</fullName>
    </submittedName>
</protein>
<dbReference type="InterPro" id="IPR000639">
    <property type="entry name" value="Epox_hydrolase-like"/>
</dbReference>
<dbReference type="InterPro" id="IPR010497">
    <property type="entry name" value="Epoxide_hydro_N"/>
</dbReference>
<dbReference type="PANTHER" id="PTHR21661:SF39">
    <property type="entry name" value="HYDROLASE, PUTATIVE (AFU_ORTHOLOGUE AFUA_3G08960)-RELATED"/>
    <property type="match status" value="1"/>
</dbReference>
<dbReference type="PANTHER" id="PTHR21661">
    <property type="entry name" value="EPOXIDE HYDROLASE 1-RELATED"/>
    <property type="match status" value="1"/>
</dbReference>
<evidence type="ECO:0000256" key="2">
    <source>
        <dbReference type="ARBA" id="ARBA00022801"/>
    </source>
</evidence>
<evidence type="ECO:0000259" key="4">
    <source>
        <dbReference type="Pfam" id="PF06441"/>
    </source>
</evidence>
<feature type="active site" description="Nucleophile" evidence="3">
    <location>
        <position position="219"/>
    </location>
</feature>
<sequence>MSLSTFGTLPPGVLTVPVPFTIAVSSVQQNQLTKLVRQAAIGVPTYYNTHTDTTNNTSYGLSRDWLVHAQDVWTSPREYSWREEQKRLNRYPHFRINVTTSISSSTSGGGGGGDDTKETFDLHFAGLFSRNRTATPVLLMHGWPGSWFEFAPLLDLLAAKYTPDTLPYHIVVPSLPDYGLSTRSGETARELSRHGAAAAMDGLMGALGFGGGYVVQGGDLGSIVAQVLCGTFEGCKALHLNLYFMSAEQRAAVADIPITPDEQARLALGAAWDATGRAYAIEHSTRPATIALALSTNPLAMLAWVGEKFIEWSDNRYPLSLNTILSMASFYWFTNSFGRGMWGYSLAGGPLPSLVTSKPFGFSSYLREIASVPQAWAEHLFPNLVFYKAHDRGGHFAALEQPELFLQDLEEFVAIVAPNVTGSH</sequence>
<dbReference type="Proteomes" id="UP001303115">
    <property type="component" value="Unassembled WGS sequence"/>
</dbReference>
<dbReference type="SUPFAM" id="SSF53474">
    <property type="entry name" value="alpha/beta-Hydrolases"/>
    <property type="match status" value="1"/>
</dbReference>
<dbReference type="GO" id="GO:0097176">
    <property type="term" value="P:epoxide metabolic process"/>
    <property type="evidence" value="ECO:0007669"/>
    <property type="project" value="TreeGrafter"/>
</dbReference>
<feature type="active site" description="Proton acceptor" evidence="3">
    <location>
        <position position="395"/>
    </location>
</feature>
<dbReference type="Pfam" id="PF06441">
    <property type="entry name" value="EHN"/>
    <property type="match status" value="1"/>
</dbReference>
<reference evidence="6" key="1">
    <citation type="journal article" date="2023" name="Mol. Phylogenet. Evol.">
        <title>Genome-scale phylogeny and comparative genomics of the fungal order Sordariales.</title>
        <authorList>
            <person name="Hensen N."/>
            <person name="Bonometti L."/>
            <person name="Westerberg I."/>
            <person name="Brannstrom I.O."/>
            <person name="Guillou S."/>
            <person name="Cros-Aarteil S."/>
            <person name="Calhoun S."/>
            <person name="Haridas S."/>
            <person name="Kuo A."/>
            <person name="Mondo S."/>
            <person name="Pangilinan J."/>
            <person name="Riley R."/>
            <person name="LaButti K."/>
            <person name="Andreopoulos B."/>
            <person name="Lipzen A."/>
            <person name="Chen C."/>
            <person name="Yan M."/>
            <person name="Daum C."/>
            <person name="Ng V."/>
            <person name="Clum A."/>
            <person name="Steindorff A."/>
            <person name="Ohm R.A."/>
            <person name="Martin F."/>
            <person name="Silar P."/>
            <person name="Natvig D.O."/>
            <person name="Lalanne C."/>
            <person name="Gautier V."/>
            <person name="Ament-Velasquez S.L."/>
            <person name="Kruys A."/>
            <person name="Hutchinson M.I."/>
            <person name="Powell A.J."/>
            <person name="Barry K."/>
            <person name="Miller A.N."/>
            <person name="Grigoriev I.V."/>
            <person name="Debuchy R."/>
            <person name="Gladieux P."/>
            <person name="Hiltunen Thoren M."/>
            <person name="Johannesson H."/>
        </authorList>
    </citation>
    <scope>NUCLEOTIDE SEQUENCE [LARGE SCALE GENOMIC DNA]</scope>
    <source>
        <strain evidence="6">CBS 284.82</strain>
    </source>
</reference>
<comment type="caution">
    <text evidence="5">The sequence shown here is derived from an EMBL/GenBank/DDBJ whole genome shotgun (WGS) entry which is preliminary data.</text>
</comment>
<dbReference type="Gene3D" id="3.40.50.1820">
    <property type="entry name" value="alpha/beta hydrolase"/>
    <property type="match status" value="1"/>
</dbReference>
<dbReference type="PIRSF" id="PIRSF001112">
    <property type="entry name" value="Epoxide_hydrolase"/>
    <property type="match status" value="1"/>
</dbReference>
<keyword evidence="6" id="KW-1185">Reference proteome</keyword>
<dbReference type="AlphaFoldDB" id="A0AAN6SPV6"/>
<dbReference type="InterPro" id="IPR029058">
    <property type="entry name" value="AB_hydrolase_fold"/>
</dbReference>
<feature type="domain" description="Epoxide hydrolase N-terminal" evidence="4">
    <location>
        <begin position="18"/>
        <end position="150"/>
    </location>
</feature>
<evidence type="ECO:0000256" key="1">
    <source>
        <dbReference type="ARBA" id="ARBA00010088"/>
    </source>
</evidence>
<evidence type="ECO:0000256" key="3">
    <source>
        <dbReference type="PIRSR" id="PIRSR001112-1"/>
    </source>
</evidence>
<organism evidence="5 6">
    <name type="scientific">Parachaetomium inaequale</name>
    <dbReference type="NCBI Taxonomy" id="2588326"/>
    <lineage>
        <taxon>Eukaryota</taxon>
        <taxon>Fungi</taxon>
        <taxon>Dikarya</taxon>
        <taxon>Ascomycota</taxon>
        <taxon>Pezizomycotina</taxon>
        <taxon>Sordariomycetes</taxon>
        <taxon>Sordariomycetidae</taxon>
        <taxon>Sordariales</taxon>
        <taxon>Chaetomiaceae</taxon>
        <taxon>Parachaetomium</taxon>
    </lineage>
</organism>
<name>A0AAN6SPV6_9PEZI</name>
<accession>A0AAN6SPV6</accession>
<proteinExistence type="inferred from homology"/>